<evidence type="ECO:0000256" key="5">
    <source>
        <dbReference type="RuleBase" id="RU362028"/>
    </source>
</evidence>
<organism evidence="7 8">
    <name type="scientific">Candidatus Babela massiliensis</name>
    <dbReference type="NCBI Taxonomy" id="673862"/>
    <lineage>
        <taxon>Bacteria</taxon>
        <taxon>Candidatus Babelota</taxon>
        <taxon>Candidatus Babeliae</taxon>
        <taxon>Candidatus Babeliales</taxon>
        <taxon>Candidatus Babeliaceae</taxon>
        <taxon>Candidatus Babela</taxon>
    </lineage>
</organism>
<dbReference type="InterPro" id="IPR006225">
    <property type="entry name" value="PsdUridine_synth_RluC/D"/>
</dbReference>
<dbReference type="KEGG" id="dpb:BABL1_gene_371"/>
<dbReference type="GO" id="GO:0003723">
    <property type="term" value="F:RNA binding"/>
    <property type="evidence" value="ECO:0007669"/>
    <property type="project" value="UniProtKB-KW"/>
</dbReference>
<dbReference type="GO" id="GO:0000455">
    <property type="term" value="P:enzyme-directed rRNA pseudouridine synthesis"/>
    <property type="evidence" value="ECO:0007669"/>
    <property type="project" value="UniProtKB-ARBA"/>
</dbReference>
<evidence type="ECO:0000256" key="3">
    <source>
        <dbReference type="PIRSR" id="PIRSR606225-1"/>
    </source>
</evidence>
<dbReference type="Pfam" id="PF00849">
    <property type="entry name" value="PseudoU_synth_2"/>
    <property type="match status" value="1"/>
</dbReference>
<dbReference type="SUPFAM" id="SSF55174">
    <property type="entry name" value="Alpha-L RNA-binding motif"/>
    <property type="match status" value="1"/>
</dbReference>
<dbReference type="PATRIC" id="fig|673862.3.peg.529"/>
<dbReference type="EC" id="5.4.99.-" evidence="5"/>
<evidence type="ECO:0000256" key="4">
    <source>
        <dbReference type="PROSITE-ProRule" id="PRU00182"/>
    </source>
</evidence>
<reference evidence="7 8" key="1">
    <citation type="journal article" date="2015" name="Biol. Direct">
        <title>Babela massiliensis, a representative of a widespread bacterial phylum with unusual adaptations to parasitism in amoebae.</title>
        <authorList>
            <person name="Pagnier I."/>
            <person name="Yutin N."/>
            <person name="Croce O."/>
            <person name="Makarova K.S."/>
            <person name="Wolf Y.I."/>
            <person name="Benamar S."/>
            <person name="Raoult D."/>
            <person name="Koonin E.V."/>
            <person name="La Scola B."/>
        </authorList>
    </citation>
    <scope>NUCLEOTIDE SEQUENCE [LARGE SCALE GENOMIC DNA]</scope>
    <source>
        <strain evidence="8">BABL1</strain>
    </source>
</reference>
<protein>
    <recommendedName>
        <fullName evidence="5">Pseudouridine synthase</fullName>
        <ecNumber evidence="5">5.4.99.-</ecNumber>
    </recommendedName>
</protein>
<dbReference type="InterPro" id="IPR006145">
    <property type="entry name" value="PsdUridine_synth_RsuA/RluA"/>
</dbReference>
<evidence type="ECO:0000259" key="6">
    <source>
        <dbReference type="SMART" id="SM00363"/>
    </source>
</evidence>
<sequence>MEQENTKISLNIDEDNASKRLDLYLYQQYPCYSRTFFKNLIEDKLLSINGKIIDKPSYITKNEDLIQFSFPKLKPLIESNMDNIRDLNLDVRVLYTHQDFLIVYKPANLTVHKPSTNSKEITLVDWLVCHFKELEKVGDLERPGIVHRLDKDTSGILIIPRNNQAHIVFSNMFKERKIEKTYIAVVKGHPMSSSDFNKIDKKIRRDIAQRNKMAADYTTGRDSVTYYKVQKYLTDASVLEVKPITGRTHQIRVHLSSINHPIIGDELYGSKSKLISRQALHAYRLSFNYKDIDYVFWYDIPSDMKTIIDQL</sequence>
<evidence type="ECO:0000313" key="7">
    <source>
        <dbReference type="EMBL" id="CDK30644.1"/>
    </source>
</evidence>
<dbReference type="STRING" id="673862.BABL1_gene_371"/>
<dbReference type="GO" id="GO:0120159">
    <property type="term" value="F:rRNA pseudouridine synthase activity"/>
    <property type="evidence" value="ECO:0007669"/>
    <property type="project" value="UniProtKB-ARBA"/>
</dbReference>
<feature type="domain" description="RNA-binding S4" evidence="6">
    <location>
        <begin position="19"/>
        <end position="77"/>
    </location>
</feature>
<dbReference type="SMART" id="SM00363">
    <property type="entry name" value="S4"/>
    <property type="match status" value="1"/>
</dbReference>
<dbReference type="PANTHER" id="PTHR21600">
    <property type="entry name" value="MITOCHONDRIAL RNA PSEUDOURIDINE SYNTHASE"/>
    <property type="match status" value="1"/>
</dbReference>
<evidence type="ECO:0000256" key="1">
    <source>
        <dbReference type="ARBA" id="ARBA00010876"/>
    </source>
</evidence>
<keyword evidence="4" id="KW-0694">RNA-binding</keyword>
<dbReference type="Proteomes" id="UP000018769">
    <property type="component" value="Chromosome I"/>
</dbReference>
<dbReference type="NCBIfam" id="TIGR00005">
    <property type="entry name" value="rluA_subfam"/>
    <property type="match status" value="1"/>
</dbReference>
<dbReference type="PANTHER" id="PTHR21600:SF44">
    <property type="entry name" value="RIBOSOMAL LARGE SUBUNIT PSEUDOURIDINE SYNTHASE D"/>
    <property type="match status" value="1"/>
</dbReference>
<comment type="function">
    <text evidence="5">Responsible for synthesis of pseudouridine from uracil.</text>
</comment>
<dbReference type="CDD" id="cd02869">
    <property type="entry name" value="PseudoU_synth_RluA_like"/>
    <property type="match status" value="1"/>
</dbReference>
<dbReference type="eggNOG" id="COG0564">
    <property type="taxonomic scope" value="Bacteria"/>
</dbReference>
<evidence type="ECO:0000313" key="8">
    <source>
        <dbReference type="Proteomes" id="UP000018769"/>
    </source>
</evidence>
<name>V6DGG2_9BACT</name>
<dbReference type="EMBL" id="HG793133">
    <property type="protein sequence ID" value="CDK30644.1"/>
    <property type="molecule type" value="Genomic_DNA"/>
</dbReference>
<dbReference type="HOGENOM" id="CLU_016902_4_4_7"/>
<dbReference type="InterPro" id="IPR036986">
    <property type="entry name" value="S4_RNA-bd_sf"/>
</dbReference>
<dbReference type="Gene3D" id="3.30.2350.10">
    <property type="entry name" value="Pseudouridine synthase"/>
    <property type="match status" value="1"/>
</dbReference>
<keyword evidence="8" id="KW-1185">Reference proteome</keyword>
<dbReference type="Gene3D" id="3.10.290.10">
    <property type="entry name" value="RNA-binding S4 domain"/>
    <property type="match status" value="1"/>
</dbReference>
<comment type="similarity">
    <text evidence="1 5">Belongs to the pseudouridine synthase RluA family.</text>
</comment>
<dbReference type="InterPro" id="IPR050188">
    <property type="entry name" value="RluA_PseudoU_synthase"/>
</dbReference>
<keyword evidence="2 5" id="KW-0413">Isomerase</keyword>
<dbReference type="Pfam" id="PF01479">
    <property type="entry name" value="S4"/>
    <property type="match status" value="1"/>
</dbReference>
<dbReference type="AlphaFoldDB" id="V6DGG2"/>
<dbReference type="PROSITE" id="PS50889">
    <property type="entry name" value="S4"/>
    <property type="match status" value="1"/>
</dbReference>
<dbReference type="InterPro" id="IPR002942">
    <property type="entry name" value="S4_RNA-bd"/>
</dbReference>
<evidence type="ECO:0000256" key="2">
    <source>
        <dbReference type="ARBA" id="ARBA00023235"/>
    </source>
</evidence>
<dbReference type="SUPFAM" id="SSF55120">
    <property type="entry name" value="Pseudouridine synthase"/>
    <property type="match status" value="1"/>
</dbReference>
<accession>V6DGG2</accession>
<dbReference type="InterPro" id="IPR020103">
    <property type="entry name" value="PsdUridine_synth_cat_dom_sf"/>
</dbReference>
<feature type="active site" evidence="3">
    <location>
        <position position="150"/>
    </location>
</feature>
<comment type="catalytic activity">
    <reaction evidence="5">
        <text>a uridine in RNA = a pseudouridine in RNA</text>
        <dbReference type="Rhea" id="RHEA:48348"/>
        <dbReference type="Rhea" id="RHEA-COMP:12068"/>
        <dbReference type="Rhea" id="RHEA-COMP:12069"/>
        <dbReference type="ChEBI" id="CHEBI:65314"/>
        <dbReference type="ChEBI" id="CHEBI:65315"/>
    </reaction>
</comment>
<proteinExistence type="inferred from homology"/>
<dbReference type="CDD" id="cd00165">
    <property type="entry name" value="S4"/>
    <property type="match status" value="1"/>
</dbReference>
<gene>
    <name evidence="7" type="primary">rluD</name>
    <name evidence="7" type="ORF">BABL1_gene_371</name>
</gene>